<evidence type="ECO:0000256" key="2">
    <source>
        <dbReference type="SAM" id="Phobius"/>
    </source>
</evidence>
<accession>A0A0C2NA48</accession>
<dbReference type="InterPro" id="IPR006461">
    <property type="entry name" value="PLAC_motif_containing"/>
</dbReference>
<dbReference type="Proteomes" id="UP000031668">
    <property type="component" value="Unassembled WGS sequence"/>
</dbReference>
<keyword evidence="4" id="KW-1185">Reference proteome</keyword>
<proteinExistence type="inferred from homology"/>
<name>A0A0C2NA48_THEKT</name>
<dbReference type="NCBIfam" id="TIGR01571">
    <property type="entry name" value="A_thal_Cys_rich"/>
    <property type="match status" value="1"/>
</dbReference>
<evidence type="ECO:0000313" key="4">
    <source>
        <dbReference type="Proteomes" id="UP000031668"/>
    </source>
</evidence>
<reference evidence="3 4" key="1">
    <citation type="journal article" date="2014" name="Genome Biol. Evol.">
        <title>The genome of the myxosporean Thelohanellus kitauei shows adaptations to nutrient acquisition within its fish host.</title>
        <authorList>
            <person name="Yang Y."/>
            <person name="Xiong J."/>
            <person name="Zhou Z."/>
            <person name="Huo F."/>
            <person name="Miao W."/>
            <person name="Ran C."/>
            <person name="Liu Y."/>
            <person name="Zhang J."/>
            <person name="Feng J."/>
            <person name="Wang M."/>
            <person name="Wang M."/>
            <person name="Wang L."/>
            <person name="Yao B."/>
        </authorList>
    </citation>
    <scope>NUCLEOTIDE SEQUENCE [LARGE SCALE GENOMIC DNA]</scope>
    <source>
        <strain evidence="3">Wuqing</strain>
    </source>
</reference>
<keyword evidence="2" id="KW-0472">Membrane</keyword>
<gene>
    <name evidence="3" type="ORF">RF11_09828</name>
</gene>
<protein>
    <submittedName>
        <fullName evidence="3">Cell number regulator 1</fullName>
    </submittedName>
</protein>
<feature type="transmembrane region" description="Helical" evidence="2">
    <location>
        <begin position="40"/>
        <end position="57"/>
    </location>
</feature>
<dbReference type="PANTHER" id="PTHR15907">
    <property type="entry name" value="DUF614 FAMILY PROTEIN-RELATED"/>
    <property type="match status" value="1"/>
</dbReference>
<dbReference type="OrthoDB" id="1045822at2759"/>
<sequence>MSFSHSLFSCCQDLKTTLVTCFVPCVTEGEIAKELGKDCLIWGALYCFAGCIIGGLNRNELRKKKNIHGNIVQDFLIHCCCPCCALIQERREFSGSRTVDVRIDR</sequence>
<comment type="similarity">
    <text evidence="1">Belongs to the cornifelin family.</text>
</comment>
<evidence type="ECO:0000313" key="3">
    <source>
        <dbReference type="EMBL" id="KII73240.1"/>
    </source>
</evidence>
<dbReference type="EMBL" id="JWZT01000923">
    <property type="protein sequence ID" value="KII73240.1"/>
    <property type="molecule type" value="Genomic_DNA"/>
</dbReference>
<organism evidence="3 4">
    <name type="scientific">Thelohanellus kitauei</name>
    <name type="common">Myxosporean</name>
    <dbReference type="NCBI Taxonomy" id="669202"/>
    <lineage>
        <taxon>Eukaryota</taxon>
        <taxon>Metazoa</taxon>
        <taxon>Cnidaria</taxon>
        <taxon>Myxozoa</taxon>
        <taxon>Myxosporea</taxon>
        <taxon>Bivalvulida</taxon>
        <taxon>Platysporina</taxon>
        <taxon>Myxobolidae</taxon>
        <taxon>Thelohanellus</taxon>
    </lineage>
</organism>
<keyword evidence="2" id="KW-0812">Transmembrane</keyword>
<dbReference type="OMA" id="WHLFDNI"/>
<dbReference type="AlphaFoldDB" id="A0A0C2NA48"/>
<keyword evidence="2" id="KW-1133">Transmembrane helix</keyword>
<evidence type="ECO:0000256" key="1">
    <source>
        <dbReference type="ARBA" id="ARBA00009024"/>
    </source>
</evidence>
<comment type="caution">
    <text evidence="3">The sequence shown here is derived from an EMBL/GenBank/DDBJ whole genome shotgun (WGS) entry which is preliminary data.</text>
</comment>
<dbReference type="Pfam" id="PF04749">
    <property type="entry name" value="PLAC8"/>
    <property type="match status" value="1"/>
</dbReference>